<dbReference type="Proteomes" id="UP000015105">
    <property type="component" value="Chromosome 5D"/>
</dbReference>
<evidence type="ECO:0000313" key="2">
    <source>
        <dbReference type="EnsemblPlants" id="AET5Gv20029900.2"/>
    </source>
</evidence>
<reference evidence="2" key="3">
    <citation type="journal article" date="2017" name="Nature">
        <title>Genome sequence of the progenitor of the wheat D genome Aegilops tauschii.</title>
        <authorList>
            <person name="Luo M.C."/>
            <person name="Gu Y.Q."/>
            <person name="Puiu D."/>
            <person name="Wang H."/>
            <person name="Twardziok S.O."/>
            <person name="Deal K.R."/>
            <person name="Huo N."/>
            <person name="Zhu T."/>
            <person name="Wang L."/>
            <person name="Wang Y."/>
            <person name="McGuire P.E."/>
            <person name="Liu S."/>
            <person name="Long H."/>
            <person name="Ramasamy R.K."/>
            <person name="Rodriguez J.C."/>
            <person name="Van S.L."/>
            <person name="Yuan L."/>
            <person name="Wang Z."/>
            <person name="Xia Z."/>
            <person name="Xiao L."/>
            <person name="Anderson O.D."/>
            <person name="Ouyang S."/>
            <person name="Liang Y."/>
            <person name="Zimin A.V."/>
            <person name="Pertea G."/>
            <person name="Qi P."/>
            <person name="Bennetzen J.L."/>
            <person name="Dai X."/>
            <person name="Dawson M.W."/>
            <person name="Muller H.G."/>
            <person name="Kugler K."/>
            <person name="Rivarola-Duarte L."/>
            <person name="Spannagl M."/>
            <person name="Mayer K.F.X."/>
            <person name="Lu F.H."/>
            <person name="Bevan M.W."/>
            <person name="Leroy P."/>
            <person name="Li P."/>
            <person name="You F.M."/>
            <person name="Sun Q."/>
            <person name="Liu Z."/>
            <person name="Lyons E."/>
            <person name="Wicker T."/>
            <person name="Salzberg S.L."/>
            <person name="Devos K.M."/>
            <person name="Dvorak J."/>
        </authorList>
    </citation>
    <scope>NUCLEOTIDE SEQUENCE [LARGE SCALE GENOMIC DNA]</scope>
    <source>
        <strain evidence="2">cv. AL8/78</strain>
    </source>
</reference>
<keyword evidence="3" id="KW-1185">Reference proteome</keyword>
<dbReference type="AlphaFoldDB" id="A0A453JGL4"/>
<accession>A0A453JGL4</accession>
<evidence type="ECO:0000313" key="3">
    <source>
        <dbReference type="Proteomes" id="UP000015105"/>
    </source>
</evidence>
<reference evidence="2" key="4">
    <citation type="submission" date="2019-03" db="UniProtKB">
        <authorList>
            <consortium name="EnsemblPlants"/>
        </authorList>
    </citation>
    <scope>IDENTIFICATION</scope>
</reference>
<reference evidence="3" key="2">
    <citation type="journal article" date="2017" name="Nat. Plants">
        <title>The Aegilops tauschii genome reveals multiple impacts of transposons.</title>
        <authorList>
            <person name="Zhao G."/>
            <person name="Zou C."/>
            <person name="Li K."/>
            <person name="Wang K."/>
            <person name="Li T."/>
            <person name="Gao L."/>
            <person name="Zhang X."/>
            <person name="Wang H."/>
            <person name="Yang Z."/>
            <person name="Liu X."/>
            <person name="Jiang W."/>
            <person name="Mao L."/>
            <person name="Kong X."/>
            <person name="Jiao Y."/>
            <person name="Jia J."/>
        </authorList>
    </citation>
    <scope>NUCLEOTIDE SEQUENCE [LARGE SCALE GENOMIC DNA]</scope>
    <source>
        <strain evidence="3">cv. AL8/78</strain>
    </source>
</reference>
<protein>
    <submittedName>
        <fullName evidence="2">Uncharacterized protein</fullName>
    </submittedName>
</protein>
<keyword evidence="1" id="KW-1133">Transmembrane helix</keyword>
<organism evidence="2 3">
    <name type="scientific">Aegilops tauschii subsp. strangulata</name>
    <name type="common">Goatgrass</name>
    <dbReference type="NCBI Taxonomy" id="200361"/>
    <lineage>
        <taxon>Eukaryota</taxon>
        <taxon>Viridiplantae</taxon>
        <taxon>Streptophyta</taxon>
        <taxon>Embryophyta</taxon>
        <taxon>Tracheophyta</taxon>
        <taxon>Spermatophyta</taxon>
        <taxon>Magnoliopsida</taxon>
        <taxon>Liliopsida</taxon>
        <taxon>Poales</taxon>
        <taxon>Poaceae</taxon>
        <taxon>BOP clade</taxon>
        <taxon>Pooideae</taxon>
        <taxon>Triticodae</taxon>
        <taxon>Triticeae</taxon>
        <taxon>Triticinae</taxon>
        <taxon>Aegilops</taxon>
    </lineage>
</organism>
<dbReference type="EnsemblPlants" id="AET5Gv20029900.2">
    <property type="protein sequence ID" value="AET5Gv20029900.2"/>
    <property type="gene ID" value="AET5Gv20029900"/>
</dbReference>
<reference evidence="2" key="5">
    <citation type="journal article" date="2021" name="G3 (Bethesda)">
        <title>Aegilops tauschii genome assembly Aet v5.0 features greater sequence contiguity and improved annotation.</title>
        <authorList>
            <person name="Wang L."/>
            <person name="Zhu T."/>
            <person name="Rodriguez J.C."/>
            <person name="Deal K.R."/>
            <person name="Dubcovsky J."/>
            <person name="McGuire P.E."/>
            <person name="Lux T."/>
            <person name="Spannagl M."/>
            <person name="Mayer K.F.X."/>
            <person name="Baldrich P."/>
            <person name="Meyers B.C."/>
            <person name="Huo N."/>
            <person name="Gu Y.Q."/>
            <person name="Zhou H."/>
            <person name="Devos K.M."/>
            <person name="Bennetzen J.L."/>
            <person name="Unver T."/>
            <person name="Budak H."/>
            <person name="Gulick P.J."/>
            <person name="Galiba G."/>
            <person name="Kalapos B."/>
            <person name="Nelson D.R."/>
            <person name="Li P."/>
            <person name="You F.M."/>
            <person name="Luo M.C."/>
            <person name="Dvorak J."/>
        </authorList>
    </citation>
    <scope>NUCLEOTIDE SEQUENCE [LARGE SCALE GENOMIC DNA]</scope>
    <source>
        <strain evidence="2">cv. AL8/78</strain>
    </source>
</reference>
<name>A0A453JGL4_AEGTS</name>
<keyword evidence="1" id="KW-0472">Membrane</keyword>
<keyword evidence="1" id="KW-0812">Transmembrane</keyword>
<feature type="transmembrane region" description="Helical" evidence="1">
    <location>
        <begin position="12"/>
        <end position="32"/>
    </location>
</feature>
<proteinExistence type="predicted"/>
<sequence>MLFRSPLDLNYCCLCDLVASAAALLSICWLITGWMYPSSLSLCPSYSSCLAPVTLMLVSLNIIPCSPAESWWTSCTYACPHCLIILLSP</sequence>
<evidence type="ECO:0000256" key="1">
    <source>
        <dbReference type="SAM" id="Phobius"/>
    </source>
</evidence>
<reference evidence="3" key="1">
    <citation type="journal article" date="2014" name="Science">
        <title>Ancient hybridizations among the ancestral genomes of bread wheat.</title>
        <authorList>
            <consortium name="International Wheat Genome Sequencing Consortium,"/>
            <person name="Marcussen T."/>
            <person name="Sandve S.R."/>
            <person name="Heier L."/>
            <person name="Spannagl M."/>
            <person name="Pfeifer M."/>
            <person name="Jakobsen K.S."/>
            <person name="Wulff B.B."/>
            <person name="Steuernagel B."/>
            <person name="Mayer K.F."/>
            <person name="Olsen O.A."/>
        </authorList>
    </citation>
    <scope>NUCLEOTIDE SEQUENCE [LARGE SCALE GENOMIC DNA]</scope>
    <source>
        <strain evidence="3">cv. AL8/78</strain>
    </source>
</reference>
<dbReference type="Gramene" id="AET5Gv20029900.2">
    <property type="protein sequence ID" value="AET5Gv20029900.2"/>
    <property type="gene ID" value="AET5Gv20029900"/>
</dbReference>